<keyword evidence="2 7" id="KW-0813">Transport</keyword>
<keyword evidence="7" id="KW-1003">Cell membrane</keyword>
<accession>A0A0L6JRP3</accession>
<dbReference type="eggNOG" id="COG0712">
    <property type="taxonomic scope" value="Bacteria"/>
</dbReference>
<reference evidence="9" key="1">
    <citation type="submission" date="2015-07" db="EMBL/GenBank/DDBJ databases">
        <title>Near-Complete Genome Sequence of the Cellulolytic Bacterium Bacteroides (Pseudobacteroides) cellulosolvens ATCC 35603.</title>
        <authorList>
            <person name="Dassa B."/>
            <person name="Utturkar S.M."/>
            <person name="Klingeman D.M."/>
            <person name="Hurt R.A."/>
            <person name="Keller M."/>
            <person name="Xu J."/>
            <person name="Reddy Y.H.K."/>
            <person name="Borovok I."/>
            <person name="Grinberg I.R."/>
            <person name="Lamed R."/>
            <person name="Zhivin O."/>
            <person name="Bayer E.A."/>
            <person name="Brown S.D."/>
        </authorList>
    </citation>
    <scope>NUCLEOTIDE SEQUENCE [LARGE SCALE GENOMIC DNA]</scope>
    <source>
        <strain evidence="9">DSM 2933</strain>
    </source>
</reference>
<evidence type="ECO:0000256" key="7">
    <source>
        <dbReference type="HAMAP-Rule" id="MF_01416"/>
    </source>
</evidence>
<evidence type="ECO:0000313" key="9">
    <source>
        <dbReference type="Proteomes" id="UP000036923"/>
    </source>
</evidence>
<name>A0A0L6JRP3_9FIRM</name>
<dbReference type="PRINTS" id="PR00125">
    <property type="entry name" value="ATPASEDELTA"/>
</dbReference>
<dbReference type="Pfam" id="PF00213">
    <property type="entry name" value="OSCP"/>
    <property type="match status" value="1"/>
</dbReference>
<dbReference type="InterPro" id="IPR026015">
    <property type="entry name" value="ATP_synth_OSCP/delta_N_sf"/>
</dbReference>
<evidence type="ECO:0000256" key="2">
    <source>
        <dbReference type="ARBA" id="ARBA00022448"/>
    </source>
</evidence>
<comment type="function">
    <text evidence="7">This protein is part of the stalk that links CF(0) to CF(1). It either transmits conformational changes from CF(0) to CF(1) or is implicated in proton conduction.</text>
</comment>
<keyword evidence="7" id="KW-0139">CF(1)</keyword>
<evidence type="ECO:0000256" key="6">
    <source>
        <dbReference type="ARBA" id="ARBA00023310"/>
    </source>
</evidence>
<dbReference type="Proteomes" id="UP000036923">
    <property type="component" value="Unassembled WGS sequence"/>
</dbReference>
<dbReference type="AlphaFoldDB" id="A0A0L6JRP3"/>
<keyword evidence="4 7" id="KW-0406">Ion transport</keyword>
<sequence>MPLIDKRYAEALVEIADNANAIDEFQHELVEIIGIYKDQQDFRLFLNNPEVKIDTKKETLKSIFSKDLRPEILNFLLLLLDKDRIKHLPGINDEFIKLADIKRNTLNMTIISAAELDELQITKIKEKYGKLYSATSVKASVEIDQSLIGGVKVKIGDKVIDGSVKGRLESIKELLG</sequence>
<evidence type="ECO:0000256" key="1">
    <source>
        <dbReference type="ARBA" id="ARBA00004370"/>
    </source>
</evidence>
<dbReference type="GO" id="GO:0005886">
    <property type="term" value="C:plasma membrane"/>
    <property type="evidence" value="ECO:0007669"/>
    <property type="project" value="UniProtKB-SubCell"/>
</dbReference>
<dbReference type="InterPro" id="IPR000711">
    <property type="entry name" value="ATPase_OSCP/dsu"/>
</dbReference>
<dbReference type="PANTHER" id="PTHR11910">
    <property type="entry name" value="ATP SYNTHASE DELTA CHAIN"/>
    <property type="match status" value="1"/>
</dbReference>
<dbReference type="EMBL" id="LGTC01000001">
    <property type="protein sequence ID" value="KNY28511.1"/>
    <property type="molecule type" value="Genomic_DNA"/>
</dbReference>
<dbReference type="STRING" id="398512.Bccel_3785"/>
<evidence type="ECO:0000256" key="5">
    <source>
        <dbReference type="ARBA" id="ARBA00023136"/>
    </source>
</evidence>
<dbReference type="SUPFAM" id="SSF47928">
    <property type="entry name" value="N-terminal domain of the delta subunit of the F1F0-ATP synthase"/>
    <property type="match status" value="1"/>
</dbReference>
<protein>
    <recommendedName>
        <fullName evidence="7">ATP synthase subunit delta</fullName>
    </recommendedName>
    <alternativeName>
        <fullName evidence="7">ATP synthase F(1) sector subunit delta</fullName>
    </alternativeName>
    <alternativeName>
        <fullName evidence="7">F-type ATPase subunit delta</fullName>
        <shortName evidence="7">F-ATPase subunit delta</shortName>
    </alternativeName>
</protein>
<dbReference type="GO" id="GO:0046933">
    <property type="term" value="F:proton-transporting ATP synthase activity, rotational mechanism"/>
    <property type="evidence" value="ECO:0007669"/>
    <property type="project" value="UniProtKB-UniRule"/>
</dbReference>
<evidence type="ECO:0000256" key="4">
    <source>
        <dbReference type="ARBA" id="ARBA00023065"/>
    </source>
</evidence>
<dbReference type="NCBIfam" id="TIGR01145">
    <property type="entry name" value="ATP_synt_delta"/>
    <property type="match status" value="1"/>
</dbReference>
<dbReference type="NCBIfam" id="NF004403">
    <property type="entry name" value="PRK05758.2-4"/>
    <property type="match status" value="1"/>
</dbReference>
<keyword evidence="5 7" id="KW-0472">Membrane</keyword>
<evidence type="ECO:0000313" key="8">
    <source>
        <dbReference type="EMBL" id="KNY28511.1"/>
    </source>
</evidence>
<keyword evidence="9" id="KW-1185">Reference proteome</keyword>
<evidence type="ECO:0000256" key="3">
    <source>
        <dbReference type="ARBA" id="ARBA00022781"/>
    </source>
</evidence>
<proteinExistence type="inferred from homology"/>
<dbReference type="Gene3D" id="1.10.520.20">
    <property type="entry name" value="N-terminal domain of the delta subunit of the F1F0-ATP synthase"/>
    <property type="match status" value="1"/>
</dbReference>
<dbReference type="HAMAP" id="MF_01416">
    <property type="entry name" value="ATP_synth_delta_bact"/>
    <property type="match status" value="1"/>
</dbReference>
<dbReference type="OrthoDB" id="9802471at2"/>
<comment type="caution">
    <text evidence="8">The sequence shown here is derived from an EMBL/GenBank/DDBJ whole genome shotgun (WGS) entry which is preliminary data.</text>
</comment>
<dbReference type="PATRIC" id="fig|398512.5.peg.3962"/>
<comment type="similarity">
    <text evidence="7">Belongs to the ATPase delta chain family.</text>
</comment>
<keyword evidence="6 7" id="KW-0066">ATP synthesis</keyword>
<organism evidence="8 9">
    <name type="scientific">Pseudobacteroides cellulosolvens ATCC 35603 = DSM 2933</name>
    <dbReference type="NCBI Taxonomy" id="398512"/>
    <lineage>
        <taxon>Bacteria</taxon>
        <taxon>Bacillati</taxon>
        <taxon>Bacillota</taxon>
        <taxon>Clostridia</taxon>
        <taxon>Eubacteriales</taxon>
        <taxon>Oscillospiraceae</taxon>
        <taxon>Pseudobacteroides</taxon>
    </lineage>
</organism>
<comment type="function">
    <text evidence="7">F(1)F(0) ATP synthase produces ATP from ADP in the presence of a proton or sodium gradient. F-type ATPases consist of two structural domains, F(1) containing the extramembraneous catalytic core and F(0) containing the membrane proton channel, linked together by a central stalk and a peripheral stalk. During catalysis, ATP synthesis in the catalytic domain of F(1) is coupled via a rotary mechanism of the central stalk subunits to proton translocation.</text>
</comment>
<dbReference type="GO" id="GO:0045259">
    <property type="term" value="C:proton-transporting ATP synthase complex"/>
    <property type="evidence" value="ECO:0007669"/>
    <property type="project" value="UniProtKB-KW"/>
</dbReference>
<dbReference type="RefSeq" id="WP_036936837.1">
    <property type="nucleotide sequence ID" value="NZ_JQKC01000002.1"/>
</dbReference>
<keyword evidence="3 7" id="KW-0375">Hydrogen ion transport</keyword>
<gene>
    <name evidence="7" type="primary">atpH</name>
    <name evidence="8" type="ORF">Bccel_3785</name>
</gene>
<comment type="subcellular location">
    <subcellularLocation>
        <location evidence="7">Cell membrane</location>
        <topology evidence="7">Peripheral membrane protein</topology>
    </subcellularLocation>
    <subcellularLocation>
        <location evidence="1">Membrane</location>
    </subcellularLocation>
</comment>